<keyword evidence="2" id="KW-0812">Transmembrane</keyword>
<dbReference type="Pfam" id="PF26501">
    <property type="entry name" value="DUF8167"/>
    <property type="match status" value="1"/>
</dbReference>
<dbReference type="GO" id="GO:0008324">
    <property type="term" value="F:monoatomic cation transmembrane transporter activity"/>
    <property type="evidence" value="ECO:0007669"/>
    <property type="project" value="InterPro"/>
</dbReference>
<dbReference type="InterPro" id="IPR036721">
    <property type="entry name" value="RCK_C_sf"/>
</dbReference>
<dbReference type="InterPro" id="IPR058480">
    <property type="entry name" value="DUF8167_N"/>
</dbReference>
<feature type="transmembrane region" description="Helical" evidence="2">
    <location>
        <begin position="44"/>
        <end position="63"/>
    </location>
</feature>
<dbReference type="Pfam" id="PF02080">
    <property type="entry name" value="TrkA_C"/>
    <property type="match status" value="1"/>
</dbReference>
<dbReference type="GO" id="GO:0006813">
    <property type="term" value="P:potassium ion transport"/>
    <property type="evidence" value="ECO:0007669"/>
    <property type="project" value="InterPro"/>
</dbReference>
<name>A0A897N0N9_9EURY</name>
<reference evidence="4" key="1">
    <citation type="submission" date="2020-11" db="EMBL/GenBank/DDBJ databases">
        <title>Carbohydrate-dependent, anaerobic sulfur respiration: A novel catabolism in halophilic archaea.</title>
        <authorList>
            <person name="Sorokin D.Y."/>
            <person name="Messina E."/>
            <person name="Smedile F."/>
            <person name="La Cono V."/>
            <person name="Hallsworth J.E."/>
            <person name="Yakimov M.M."/>
        </authorList>
    </citation>
    <scope>NUCLEOTIDE SEQUENCE</scope>
    <source>
        <strain evidence="4">HSR12-1</strain>
    </source>
</reference>
<evidence type="ECO:0000313" key="5">
    <source>
        <dbReference type="Proteomes" id="UP000663525"/>
    </source>
</evidence>
<dbReference type="RefSeq" id="WP_229114376.1">
    <property type="nucleotide sequence ID" value="NZ_CP064787.1"/>
</dbReference>
<dbReference type="PROSITE" id="PS51202">
    <property type="entry name" value="RCK_C"/>
    <property type="match status" value="1"/>
</dbReference>
<feature type="domain" description="RCK C-terminal" evidence="3">
    <location>
        <begin position="298"/>
        <end position="375"/>
    </location>
</feature>
<keyword evidence="2" id="KW-0472">Membrane</keyword>
<dbReference type="AlphaFoldDB" id="A0A897N0N9"/>
<evidence type="ECO:0000259" key="3">
    <source>
        <dbReference type="PROSITE" id="PS51202"/>
    </source>
</evidence>
<dbReference type="Pfam" id="PF26502">
    <property type="entry name" value="DUF8167_2nd"/>
    <property type="match status" value="1"/>
</dbReference>
<feature type="transmembrane region" description="Helical" evidence="2">
    <location>
        <begin position="14"/>
        <end position="35"/>
    </location>
</feature>
<evidence type="ECO:0000256" key="1">
    <source>
        <dbReference type="SAM" id="MobiDB-lite"/>
    </source>
</evidence>
<keyword evidence="2" id="KW-1133">Transmembrane helix</keyword>
<organism evidence="4 5">
    <name type="scientific">Halapricum desulfuricans</name>
    <dbReference type="NCBI Taxonomy" id="2841257"/>
    <lineage>
        <taxon>Archaea</taxon>
        <taxon>Methanobacteriati</taxon>
        <taxon>Methanobacteriota</taxon>
        <taxon>Stenosarchaea group</taxon>
        <taxon>Halobacteria</taxon>
        <taxon>Halobacteriales</taxon>
        <taxon>Haloarculaceae</taxon>
        <taxon>Halapricum</taxon>
    </lineage>
</organism>
<feature type="compositionally biased region" description="Basic and acidic residues" evidence="1">
    <location>
        <begin position="241"/>
        <end position="250"/>
    </location>
</feature>
<evidence type="ECO:0000313" key="4">
    <source>
        <dbReference type="EMBL" id="QSG04903.1"/>
    </source>
</evidence>
<dbReference type="InterPro" id="IPR058603">
    <property type="entry name" value="DUF8167_2nd"/>
</dbReference>
<evidence type="ECO:0000256" key="2">
    <source>
        <dbReference type="SAM" id="Phobius"/>
    </source>
</evidence>
<proteinExistence type="predicted"/>
<dbReference type="EMBL" id="CP064787">
    <property type="protein sequence ID" value="QSG04903.1"/>
    <property type="molecule type" value="Genomic_DNA"/>
</dbReference>
<dbReference type="InterPro" id="IPR058604">
    <property type="entry name" value="DUF8167_3rd"/>
</dbReference>
<dbReference type="SUPFAM" id="SSF116726">
    <property type="entry name" value="TrkA C-terminal domain-like"/>
    <property type="match status" value="1"/>
</dbReference>
<accession>A0A897N0N9</accession>
<dbReference type="GeneID" id="68854195"/>
<feature type="region of interest" description="Disordered" evidence="1">
    <location>
        <begin position="231"/>
        <end position="252"/>
    </location>
</feature>
<gene>
    <name evidence="4" type="primary">trkA3</name>
    <name evidence="4" type="ORF">HSR121_0548</name>
</gene>
<dbReference type="Proteomes" id="UP000663525">
    <property type="component" value="Chromosome"/>
</dbReference>
<dbReference type="InterPro" id="IPR006037">
    <property type="entry name" value="RCK_C"/>
</dbReference>
<dbReference type="Pfam" id="PF26503">
    <property type="entry name" value="DUF8167_3rd"/>
    <property type="match status" value="1"/>
</dbReference>
<feature type="transmembrane region" description="Helical" evidence="2">
    <location>
        <begin position="83"/>
        <end position="100"/>
    </location>
</feature>
<sequence>MIPLAVVGDWTVRALVRILGFGLLAGVVTVLVAVAHRWYSRRRLAAGIGLLVGLSVPSAWLYIETVTGGPLVSPTPLFHRASGAYVLGVFVAAAVASAAGRRIGDRIARDVYDINDVDASGPAARLVRAGNLAVPVTLPDMIERLDGYEPVGEATRARLAGRTMLFPRRLAADELGDRLAGRIRDDFDVDHVHATVGPDGTVERFAVGARPSGLSPRVPPGVGAVGIVADPPASVGAGDPVEIRDDRGDTTRPVATGSVRATDGDVTTVAVDADDAYALEDGQYRLLVRPDGVDDARELAEHVWESDSTVTTVSVAAGDPMVGEFVGWLPGDVLLIEREEPIPFPDDSVTLQAGDSLYVLGTPSQHHRLADYDPDIDRTPPEAASTI</sequence>
<protein>
    <submittedName>
        <fullName evidence="4">TrkA, K+ transport system, NAD-binding component</fullName>
    </submittedName>
</protein>